<dbReference type="OrthoDB" id="540503at2759"/>
<keyword evidence="3" id="KW-0294">Fucose metabolism</keyword>
<evidence type="ECO:0000256" key="5">
    <source>
        <dbReference type="ARBA" id="ARBA00030350"/>
    </source>
</evidence>
<evidence type="ECO:0000256" key="1">
    <source>
        <dbReference type="ARBA" id="ARBA00007737"/>
    </source>
</evidence>
<dbReference type="PANTHER" id="PTHR47032">
    <property type="entry name" value="UDP-D-XYLOSE:L-FUCOSE ALPHA-1,3-D-XYLOSYLTRANSFERASE-RELATED"/>
    <property type="match status" value="1"/>
</dbReference>
<comment type="similarity">
    <text evidence="1">Belongs to the glycosyltransferase GT106 family.</text>
</comment>
<dbReference type="Pfam" id="PF03407">
    <property type="entry name" value="Nucleotid_trans"/>
    <property type="match status" value="1"/>
</dbReference>
<dbReference type="PANTHER" id="PTHR47032:SF1">
    <property type="entry name" value="UDP-D-XYLOSE:L-FUCOSE ALPHA-1,3-D-XYLOSYLTRANSFERASE-RELATED"/>
    <property type="match status" value="1"/>
</dbReference>
<dbReference type="InterPro" id="IPR019378">
    <property type="entry name" value="GDP-Fuc_O-FucTrfase"/>
</dbReference>
<name>A0A0U9I6Z7_KLENI</name>
<evidence type="ECO:0000313" key="9">
    <source>
        <dbReference type="Proteomes" id="UP000054558"/>
    </source>
</evidence>
<reference evidence="8 9" key="1">
    <citation type="journal article" date="2014" name="Nat. Commun.">
        <title>Klebsormidium flaccidum genome reveals primary factors for plant terrestrial adaptation.</title>
        <authorList>
            <person name="Hori K."/>
            <person name="Maruyama F."/>
            <person name="Fujisawa T."/>
            <person name="Togashi T."/>
            <person name="Yamamoto N."/>
            <person name="Seo M."/>
            <person name="Sato S."/>
            <person name="Yamada T."/>
            <person name="Mori H."/>
            <person name="Tajima N."/>
            <person name="Moriyama T."/>
            <person name="Ikeuchi M."/>
            <person name="Watanabe M."/>
            <person name="Wada H."/>
            <person name="Kobayashi K."/>
            <person name="Saito M."/>
            <person name="Masuda T."/>
            <person name="Sasaki-Sekimoto Y."/>
            <person name="Mashiguchi K."/>
            <person name="Awai K."/>
            <person name="Shimojima M."/>
            <person name="Masuda S."/>
            <person name="Iwai M."/>
            <person name="Nobusawa T."/>
            <person name="Narise T."/>
            <person name="Kondo S."/>
            <person name="Saito H."/>
            <person name="Sato R."/>
            <person name="Murakawa M."/>
            <person name="Ihara Y."/>
            <person name="Oshima-Yamada Y."/>
            <person name="Ohtaka K."/>
            <person name="Satoh M."/>
            <person name="Sonobe K."/>
            <person name="Ishii M."/>
            <person name="Ohtani R."/>
            <person name="Kanamori-Sato M."/>
            <person name="Honoki R."/>
            <person name="Miyazaki D."/>
            <person name="Mochizuki H."/>
            <person name="Umetsu J."/>
            <person name="Higashi K."/>
            <person name="Shibata D."/>
            <person name="Kamiya Y."/>
            <person name="Sato N."/>
            <person name="Nakamura Y."/>
            <person name="Tabata S."/>
            <person name="Ida S."/>
            <person name="Kurokawa K."/>
            <person name="Ohta H."/>
        </authorList>
    </citation>
    <scope>NUCLEOTIDE SEQUENCE [LARGE SCALE GENOMIC DNA]</scope>
    <source>
        <strain evidence="8 9">NIES-2285</strain>
    </source>
</reference>
<evidence type="ECO:0000256" key="3">
    <source>
        <dbReference type="ARBA" id="ARBA00023253"/>
    </source>
</evidence>
<protein>
    <recommendedName>
        <fullName evidence="5">O-fucosyltransferase family protein</fullName>
    </recommendedName>
</protein>
<keyword evidence="2" id="KW-0808">Transferase</keyword>
<keyword evidence="9" id="KW-1185">Reference proteome</keyword>
<keyword evidence="6" id="KW-0812">Transmembrane</keyword>
<feature type="domain" description="Nucleotide-diphospho-sugar transferase" evidence="7">
    <location>
        <begin position="460"/>
        <end position="657"/>
    </location>
</feature>
<evidence type="ECO:0000313" key="8">
    <source>
        <dbReference type="EMBL" id="GAQ81822.1"/>
    </source>
</evidence>
<keyword evidence="4" id="KW-0119">Carbohydrate metabolism</keyword>
<evidence type="ECO:0000256" key="6">
    <source>
        <dbReference type="SAM" id="Phobius"/>
    </source>
</evidence>
<dbReference type="CDD" id="cd11296">
    <property type="entry name" value="O-FucT_like"/>
    <property type="match status" value="1"/>
</dbReference>
<dbReference type="Gene3D" id="3.40.50.11350">
    <property type="match status" value="1"/>
</dbReference>
<keyword evidence="6" id="KW-1133">Transmembrane helix</keyword>
<dbReference type="EMBL" id="DF237041">
    <property type="protein sequence ID" value="GAQ81822.1"/>
    <property type="molecule type" value="Genomic_DNA"/>
</dbReference>
<keyword evidence="6" id="KW-0472">Membrane</keyword>
<dbReference type="InterPro" id="IPR052636">
    <property type="entry name" value="UDP-D-xylose:L-fucose_XylT"/>
</dbReference>
<dbReference type="Pfam" id="PF10250">
    <property type="entry name" value="O-FucT"/>
    <property type="match status" value="1"/>
</dbReference>
<gene>
    <name evidence="8" type="ORF">KFL_000920070</name>
</gene>
<organism evidence="8 9">
    <name type="scientific">Klebsormidium nitens</name>
    <name type="common">Green alga</name>
    <name type="synonym">Ulothrix nitens</name>
    <dbReference type="NCBI Taxonomy" id="105231"/>
    <lineage>
        <taxon>Eukaryota</taxon>
        <taxon>Viridiplantae</taxon>
        <taxon>Streptophyta</taxon>
        <taxon>Klebsormidiophyceae</taxon>
        <taxon>Klebsormidiales</taxon>
        <taxon>Klebsormidiaceae</taxon>
        <taxon>Klebsormidium</taxon>
    </lineage>
</organism>
<dbReference type="Gene3D" id="3.40.50.11340">
    <property type="match status" value="1"/>
</dbReference>
<proteinExistence type="inferred from homology"/>
<feature type="transmembrane region" description="Helical" evidence="6">
    <location>
        <begin position="40"/>
        <end position="59"/>
    </location>
</feature>
<evidence type="ECO:0000256" key="2">
    <source>
        <dbReference type="ARBA" id="ARBA00022679"/>
    </source>
</evidence>
<accession>A0A0U9I6Z7</accession>
<dbReference type="GO" id="GO:0006004">
    <property type="term" value="P:fucose metabolic process"/>
    <property type="evidence" value="ECO:0007669"/>
    <property type="project" value="UniProtKB-KW"/>
</dbReference>
<dbReference type="InterPro" id="IPR005069">
    <property type="entry name" value="Nucl-diP-sugar_transferase"/>
</dbReference>
<dbReference type="GO" id="GO:0016757">
    <property type="term" value="F:glycosyltransferase activity"/>
    <property type="evidence" value="ECO:0000318"/>
    <property type="project" value="GO_Central"/>
</dbReference>
<dbReference type="AlphaFoldDB" id="A0A0U9I6Z7"/>
<evidence type="ECO:0000256" key="4">
    <source>
        <dbReference type="ARBA" id="ARBA00023277"/>
    </source>
</evidence>
<dbReference type="GO" id="GO:0005794">
    <property type="term" value="C:Golgi apparatus"/>
    <property type="evidence" value="ECO:0000318"/>
    <property type="project" value="GO_Central"/>
</dbReference>
<dbReference type="Proteomes" id="UP000054558">
    <property type="component" value="Unassembled WGS sequence"/>
</dbReference>
<evidence type="ECO:0000259" key="7">
    <source>
        <dbReference type="Pfam" id="PF03407"/>
    </source>
</evidence>
<sequence length="1012" mass="114130">MAAIPSQFLLSLSGLGSQWNRPFSPQVKRQQMARTFNSSVAFVLFLVFGIVFFNGFFLWHSRSNLAKDMCFTEGLGLHGKVAVALAFAERQAGNALDALKGWDSQGPCEHRGVAHRAVLLLYGDMDMSAESEGANALRRYAAESPNIKACFSEVAFVSANLSDADDVYDKKRTNHLWTRGPNMMFYNLMFEHLTKLQIMEVQHLFWMEPDVTPVQSGWLDKLLTEAAKGDYWIQGSAFRGKCLPWPEGKCEAIGRDIISHINGNALYHTGDLNFVKFMFEVANGKFMHWPFDLAPLMHMQQVWTELEYREKMHLYQRVDWIRNYGPYPVDLPALPSSVLFAHFSPPLVEGEVADETIVLPEIDEWMAGVIKNENGAAQKAVDLERQVAQLLATANAQTVQTLPLSDDVAPSNETQSNDAALRNALEGAANKRRQVIVGLVTAGWHDMLANFAHHLRRVGALENLVLVAVDSESFKKFGGGKLEGVGGVLDLSGGSPEEKDVGARVRKIRYGVLVRCLKQGYHVLSSDLDIVWQRAPFKFFQNELDLQVQSNSRTGFREQSPGGKAVETVVGAGLHYSVARTRVVEFWEGVAEAVGRGGVSDADAMHELLVRGRPPLRWRILEPTLFPNGALFFESTLPQSLQIAPIALHNNWADNRASAIYRLREANLWAGDPPEYSRPGGRKFLTFWDPLEDNGLNNQRMALRNALAFARLLNRTLILPVFHRDHMVDSPVPYDFFFDYEALQEHFPGVLPQSFLATAFPEWEKLPVQYINNGPPSPVGEAWWPRAKEYQSKYYHLGASQEEILGWFGGNNDQVLIFYNMVRRFGKFDDAGAQEKFHRQAFHGIAPNPIVVDTKDQIVNAMLQKAGTEEFSCLHLRRGDTFMLDHPEEKPISEVGDTILQHVSTDLPLYVCTDVATDETRNAFLEKGFKNVFFVQDFFPPWRKSYVESPSGDFNMRYGQIDQLTCSKAKTFIGNIYSTFTWHIAYLRQMNGLGQVCQDVYDRQLGEGQFFI</sequence>